<organism evidence="1 2">
    <name type="scientific">Roseovarius atlanticus</name>
    <dbReference type="NCBI Taxonomy" id="1641875"/>
    <lineage>
        <taxon>Bacteria</taxon>
        <taxon>Pseudomonadati</taxon>
        <taxon>Pseudomonadota</taxon>
        <taxon>Alphaproteobacteria</taxon>
        <taxon>Rhodobacterales</taxon>
        <taxon>Roseobacteraceae</taxon>
        <taxon>Roseovarius</taxon>
    </lineage>
</organism>
<evidence type="ECO:0000313" key="1">
    <source>
        <dbReference type="EMBL" id="KRS12664.1"/>
    </source>
</evidence>
<dbReference type="PATRIC" id="fig|1641875.4.peg.4582"/>
<accession>A0A0T5NUP7</accession>
<comment type="caution">
    <text evidence="1">The sequence shown here is derived from an EMBL/GenBank/DDBJ whole genome shotgun (WGS) entry which is preliminary data.</text>
</comment>
<reference evidence="1 2" key="1">
    <citation type="submission" date="2015-04" db="EMBL/GenBank/DDBJ databases">
        <title>The draft genome sequence of Roseovarius sp.R12b.</title>
        <authorList>
            <person name="Li G."/>
            <person name="Lai Q."/>
            <person name="Shao Z."/>
            <person name="Yan P."/>
        </authorList>
    </citation>
    <scope>NUCLEOTIDE SEQUENCE [LARGE SCALE GENOMIC DNA]</scope>
    <source>
        <strain evidence="1 2">R12B</strain>
    </source>
</reference>
<dbReference type="STRING" id="1641875.XM53_10800"/>
<protein>
    <recommendedName>
        <fullName evidence="3">Peptidase inhibitor I78 family protein</fullName>
    </recommendedName>
</protein>
<dbReference type="Pfam" id="PF11720">
    <property type="entry name" value="Inhibitor_I78"/>
    <property type="match status" value="1"/>
</dbReference>
<dbReference type="EMBL" id="LAXJ01000009">
    <property type="protein sequence ID" value="KRS12664.1"/>
    <property type="molecule type" value="Genomic_DNA"/>
</dbReference>
<dbReference type="AlphaFoldDB" id="A0A0T5NUP7"/>
<keyword evidence="2" id="KW-1185">Reference proteome</keyword>
<proteinExistence type="predicted"/>
<dbReference type="Proteomes" id="UP000051295">
    <property type="component" value="Unassembled WGS sequence"/>
</dbReference>
<dbReference type="InterPro" id="IPR021719">
    <property type="entry name" value="Prot_inh_I78"/>
</dbReference>
<sequence length="72" mass="7899">MPSRAEEEGPDICMAADHAALVGQPIDTFDQSALDQPVRIIPPGGIVTMEYNPKRLNVDLDSDNTIVRFWCG</sequence>
<dbReference type="Gene3D" id="3.30.10.10">
    <property type="entry name" value="Trypsin Inhibitor V, subunit A"/>
    <property type="match status" value="1"/>
</dbReference>
<name>A0A0T5NUP7_9RHOB</name>
<evidence type="ECO:0000313" key="2">
    <source>
        <dbReference type="Proteomes" id="UP000051295"/>
    </source>
</evidence>
<gene>
    <name evidence="1" type="ORF">XM53_10800</name>
</gene>
<evidence type="ECO:0008006" key="3">
    <source>
        <dbReference type="Google" id="ProtNLM"/>
    </source>
</evidence>